<name>A0A497E4G1_UNCAE</name>
<dbReference type="EMBL" id="QMPZ01000030">
    <property type="protein sequence ID" value="RLE09766.1"/>
    <property type="molecule type" value="Genomic_DNA"/>
</dbReference>
<evidence type="ECO:0000256" key="4">
    <source>
        <dbReference type="PIRSR" id="PIRSR001365-1"/>
    </source>
</evidence>
<keyword evidence="2 3" id="KW-0456">Lyase</keyword>
<dbReference type="PANTHER" id="PTHR12128:SF66">
    <property type="entry name" value="4-HYDROXY-2-OXOGLUTARATE ALDOLASE, MITOCHONDRIAL"/>
    <property type="match status" value="1"/>
</dbReference>
<dbReference type="Gene3D" id="3.20.20.70">
    <property type="entry name" value="Aldolase class I"/>
    <property type="match status" value="1"/>
</dbReference>
<dbReference type="GO" id="GO:0008840">
    <property type="term" value="F:4-hydroxy-tetrahydrodipicolinate synthase activity"/>
    <property type="evidence" value="ECO:0007669"/>
    <property type="project" value="TreeGrafter"/>
</dbReference>
<evidence type="ECO:0000256" key="2">
    <source>
        <dbReference type="ARBA" id="ARBA00023239"/>
    </source>
</evidence>
<dbReference type="PIRSF" id="PIRSF001365">
    <property type="entry name" value="DHDPS"/>
    <property type="match status" value="1"/>
</dbReference>
<accession>A0A497E4G1</accession>
<evidence type="ECO:0000313" key="5">
    <source>
        <dbReference type="EMBL" id="RLE09766.1"/>
    </source>
</evidence>
<gene>
    <name evidence="5" type="ORF">DRJ00_03350</name>
</gene>
<dbReference type="SMART" id="SM01130">
    <property type="entry name" value="DHDPS"/>
    <property type="match status" value="1"/>
</dbReference>
<reference evidence="5 6" key="1">
    <citation type="submission" date="2018-06" db="EMBL/GenBank/DDBJ databases">
        <title>Extensive metabolic versatility and redundancy in microbially diverse, dynamic hydrothermal sediments.</title>
        <authorList>
            <person name="Dombrowski N."/>
            <person name="Teske A."/>
            <person name="Baker B.J."/>
        </authorList>
    </citation>
    <scope>NUCLEOTIDE SEQUENCE [LARGE SCALE GENOMIC DNA]</scope>
    <source>
        <strain evidence="5">B47_G16</strain>
    </source>
</reference>
<dbReference type="PANTHER" id="PTHR12128">
    <property type="entry name" value="DIHYDRODIPICOLINATE SYNTHASE"/>
    <property type="match status" value="1"/>
</dbReference>
<comment type="similarity">
    <text evidence="1 3">Belongs to the DapA family.</text>
</comment>
<evidence type="ECO:0000256" key="1">
    <source>
        <dbReference type="ARBA" id="ARBA00007592"/>
    </source>
</evidence>
<protein>
    <submittedName>
        <fullName evidence="5">Dihydrodipicolinate synthase family protein</fullName>
    </submittedName>
</protein>
<dbReference type="Pfam" id="PF00701">
    <property type="entry name" value="DHDPS"/>
    <property type="match status" value="1"/>
</dbReference>
<dbReference type="InterPro" id="IPR013785">
    <property type="entry name" value="Aldolase_TIM"/>
</dbReference>
<sequence length="305" mass="34615">MEPEVTKGVWPVMLTPFKENGEVDWSGVDALTDWYIEAGVAGLFAVCLSSEMYELTEEEKISLVRRVVKRSAGRVPVVASGTFGGSIKRQAQFIKKLWEQGAKAAVVIVCQLARRDEGDDIWLQNVSRLLELTDEVPLGFYECPLPYHRLLTPEILRWAASTKRFFFYKDTSAQTDLIKDKLGAIKGTSIRWFNADSLTLLDSLLLGGDGFSGIDANFCPELYVWLCENFQREPESSRKLQRFLGVIKLALSNKYPASSKMFLQLCGLPISPVCRTGKVTFTEREIRFLKYLRELIKDWHKELGI</sequence>
<organism evidence="5 6">
    <name type="scientific">Aerophobetes bacterium</name>
    <dbReference type="NCBI Taxonomy" id="2030807"/>
    <lineage>
        <taxon>Bacteria</taxon>
        <taxon>Candidatus Aerophobota</taxon>
    </lineage>
</organism>
<dbReference type="AlphaFoldDB" id="A0A497E4G1"/>
<proteinExistence type="inferred from homology"/>
<comment type="caution">
    <text evidence="5">The sequence shown here is derived from an EMBL/GenBank/DDBJ whole genome shotgun (WGS) entry which is preliminary data.</text>
</comment>
<dbReference type="CDD" id="cd00408">
    <property type="entry name" value="DHDPS-like"/>
    <property type="match status" value="1"/>
</dbReference>
<evidence type="ECO:0000313" key="6">
    <source>
        <dbReference type="Proteomes" id="UP000279422"/>
    </source>
</evidence>
<dbReference type="InterPro" id="IPR002220">
    <property type="entry name" value="DapA-like"/>
</dbReference>
<feature type="active site" description="Proton donor/acceptor" evidence="4">
    <location>
        <position position="141"/>
    </location>
</feature>
<feature type="active site" description="Schiff-base intermediate with substrate" evidence="4">
    <location>
        <position position="169"/>
    </location>
</feature>
<dbReference type="Proteomes" id="UP000279422">
    <property type="component" value="Unassembled WGS sequence"/>
</dbReference>
<evidence type="ECO:0000256" key="3">
    <source>
        <dbReference type="PIRNR" id="PIRNR001365"/>
    </source>
</evidence>
<dbReference type="SUPFAM" id="SSF51569">
    <property type="entry name" value="Aldolase"/>
    <property type="match status" value="1"/>
</dbReference>